<keyword evidence="1" id="KW-0812">Transmembrane</keyword>
<dbReference type="Proteomes" id="UP000290482">
    <property type="component" value="Chromosome"/>
</dbReference>
<keyword evidence="3" id="KW-1185">Reference proteome</keyword>
<sequence>MKTATKVFLIISLIMRFMFIVPLIIDIIALRKLEKETNPKNLVVIGVLVLIFSSLIAGILMLLMKPSDLEENRQK</sequence>
<organism evidence="2 3">
    <name type="scientific">Metamycoplasma orale</name>
    <name type="common">Mycoplasma orale</name>
    <dbReference type="NCBI Taxonomy" id="2121"/>
    <lineage>
        <taxon>Bacteria</taxon>
        <taxon>Bacillati</taxon>
        <taxon>Mycoplasmatota</taxon>
        <taxon>Mycoplasmoidales</taxon>
        <taxon>Metamycoplasmataceae</taxon>
        <taxon>Metamycoplasma</taxon>
    </lineage>
</organism>
<gene>
    <name evidence="2" type="ORF">NCTC10112_00484</name>
</gene>
<feature type="transmembrane region" description="Helical" evidence="1">
    <location>
        <begin position="42"/>
        <end position="63"/>
    </location>
</feature>
<dbReference type="KEGG" id="mob:NCTC10112_00484"/>
<proteinExistence type="predicted"/>
<dbReference type="EMBL" id="LR214940">
    <property type="protein sequence ID" value="VEU55897.1"/>
    <property type="molecule type" value="Genomic_DNA"/>
</dbReference>
<evidence type="ECO:0000313" key="3">
    <source>
        <dbReference type="Proteomes" id="UP000290482"/>
    </source>
</evidence>
<evidence type="ECO:0000313" key="2">
    <source>
        <dbReference type="EMBL" id="VEU55897.1"/>
    </source>
</evidence>
<reference evidence="2 3" key="1">
    <citation type="submission" date="2019-01" db="EMBL/GenBank/DDBJ databases">
        <authorList>
            <consortium name="Pathogen Informatics"/>
        </authorList>
    </citation>
    <scope>NUCLEOTIDE SEQUENCE [LARGE SCALE GENOMIC DNA]</scope>
    <source>
        <strain evidence="2 3">NCTC10112</strain>
    </source>
</reference>
<protein>
    <submittedName>
        <fullName evidence="2">Uncharacterized protein</fullName>
    </submittedName>
</protein>
<keyword evidence="1" id="KW-0472">Membrane</keyword>
<accession>A0A448ZX84</accession>
<keyword evidence="1" id="KW-1133">Transmembrane helix</keyword>
<evidence type="ECO:0000256" key="1">
    <source>
        <dbReference type="SAM" id="Phobius"/>
    </source>
</evidence>
<name>A0A448ZX84_METOS</name>
<feature type="transmembrane region" description="Helical" evidence="1">
    <location>
        <begin position="7"/>
        <end position="30"/>
    </location>
</feature>
<dbReference type="RefSeq" id="WP_022936129.1">
    <property type="nucleotide sequence ID" value="NZ_LR214940.1"/>
</dbReference>
<dbReference type="AlphaFoldDB" id="A0A448ZX84"/>